<dbReference type="EMBL" id="JBHUIM010000002">
    <property type="protein sequence ID" value="MFD2247910.1"/>
    <property type="molecule type" value="Genomic_DNA"/>
</dbReference>
<evidence type="ECO:0000313" key="4">
    <source>
        <dbReference type="Proteomes" id="UP001597374"/>
    </source>
</evidence>
<dbReference type="Pfam" id="PF18962">
    <property type="entry name" value="Por_Secre_tail"/>
    <property type="match status" value="1"/>
</dbReference>
<organism evidence="3 4">
    <name type="scientific">Pontibacter ruber</name>
    <dbReference type="NCBI Taxonomy" id="1343895"/>
    <lineage>
        <taxon>Bacteria</taxon>
        <taxon>Pseudomonadati</taxon>
        <taxon>Bacteroidota</taxon>
        <taxon>Cytophagia</taxon>
        <taxon>Cytophagales</taxon>
        <taxon>Hymenobacteraceae</taxon>
        <taxon>Pontibacter</taxon>
    </lineage>
</organism>
<feature type="domain" description="Secretion system C-terminal sorting" evidence="2">
    <location>
        <begin position="660"/>
        <end position="734"/>
    </location>
</feature>
<feature type="signal peptide" evidence="1">
    <location>
        <begin position="1"/>
        <end position="22"/>
    </location>
</feature>
<gene>
    <name evidence="3" type="ORF">ACFSKP_16705</name>
</gene>
<dbReference type="InterPro" id="IPR006626">
    <property type="entry name" value="PbH1"/>
</dbReference>
<evidence type="ECO:0000259" key="2">
    <source>
        <dbReference type="Pfam" id="PF18962"/>
    </source>
</evidence>
<dbReference type="Proteomes" id="UP001597374">
    <property type="component" value="Unassembled WGS sequence"/>
</dbReference>
<dbReference type="InterPro" id="IPR011050">
    <property type="entry name" value="Pectin_lyase_fold/virulence"/>
</dbReference>
<dbReference type="NCBIfam" id="TIGR04183">
    <property type="entry name" value="Por_Secre_tail"/>
    <property type="match status" value="1"/>
</dbReference>
<dbReference type="SUPFAM" id="SSF51126">
    <property type="entry name" value="Pectin lyase-like"/>
    <property type="match status" value="1"/>
</dbReference>
<protein>
    <submittedName>
        <fullName evidence="3">T9SS type A sorting domain-containing protein</fullName>
    </submittedName>
</protein>
<comment type="caution">
    <text evidence="3">The sequence shown here is derived from an EMBL/GenBank/DDBJ whole genome shotgun (WGS) entry which is preliminary data.</text>
</comment>
<dbReference type="InterPro" id="IPR012334">
    <property type="entry name" value="Pectin_lyas_fold"/>
</dbReference>
<dbReference type="RefSeq" id="WP_250431152.1">
    <property type="nucleotide sequence ID" value="NZ_JALPRR010000003.1"/>
</dbReference>
<evidence type="ECO:0000313" key="3">
    <source>
        <dbReference type="EMBL" id="MFD2247910.1"/>
    </source>
</evidence>
<dbReference type="SMART" id="SM00710">
    <property type="entry name" value="PbH1"/>
    <property type="match status" value="8"/>
</dbReference>
<accession>A0ABW5D2W8</accession>
<keyword evidence="1" id="KW-0732">Signal</keyword>
<proteinExistence type="predicted"/>
<keyword evidence="4" id="KW-1185">Reference proteome</keyword>
<sequence length="737" mass="80676">MNQLYFIASMLAIILSSIPAKAKTYYVSLTGKDSNSGTSVTNAWGSIEKVNATHFLPGDSILFEGGSIFSGGIFIGASEKGQLSPINGTAKDPIVFSSYGTGRATISSGKIAGFKAYNAAGIKVEKLIFSGAGSTVNESFGVEFYMDVPDTLLEFICVDNVEVFGYREAGIAIASWDQITGGYKDVSITNSSSHDNGDAGIVAYAQGKNIVHKNIYVGYCKSYNNSGLPDKWWNHSGSGITLGGISGALIEYCESYNNGWLNNYRDSGPIGIWGYNCNNLLIQFNESYYNKTNSVTDGGGFDLDGGCINCTLQYNYSHDNDGAGYVIAQYVNAPPMKAIVVRYNISENDARKNTYGSILIWSSGASGGIAEAEIYNNTFFITPSNSKNGPPNAIWLSVDSTNKVNIRNNIFVTAGNVRLINKLRYSNVRFEQNNYWSLTKDFFILWEGKSYSSLEEWREATGQETLNGKPTGYSIDPELKDPGKGVTIGDPTKLYTLTGYELKESSGLIGKGLDLKKEFGIDIGKYDYFGNSLEGLEEFSIGAYQLVKTAPLPVTFASFTATRQAEAALLEWETASERNSRGFGVEVSLNGTAFRPLGFVASKTPNSNQIQRYNYLDTELGKAGTRYYRLRQVDLDGKATYSEVKALAFDEETVAGLRAFPNPFTKDLTLEVTAEKEELLNITITDPLGRIVLESAQNLKTGKNTMTLKLSDKYPRGFYLLKAQHGVKTYQLKLVRQ</sequence>
<dbReference type="Gene3D" id="2.160.20.10">
    <property type="entry name" value="Single-stranded right-handed beta-helix, Pectin lyase-like"/>
    <property type="match status" value="1"/>
</dbReference>
<evidence type="ECO:0000256" key="1">
    <source>
        <dbReference type="SAM" id="SignalP"/>
    </source>
</evidence>
<reference evidence="4" key="1">
    <citation type="journal article" date="2019" name="Int. J. Syst. Evol. Microbiol.">
        <title>The Global Catalogue of Microorganisms (GCM) 10K type strain sequencing project: providing services to taxonomists for standard genome sequencing and annotation.</title>
        <authorList>
            <consortium name="The Broad Institute Genomics Platform"/>
            <consortium name="The Broad Institute Genome Sequencing Center for Infectious Disease"/>
            <person name="Wu L."/>
            <person name="Ma J."/>
        </authorList>
    </citation>
    <scope>NUCLEOTIDE SEQUENCE [LARGE SCALE GENOMIC DNA]</scope>
    <source>
        <strain evidence="4">CGMCC 4.1782</strain>
    </source>
</reference>
<dbReference type="InterPro" id="IPR026444">
    <property type="entry name" value="Secre_tail"/>
</dbReference>
<name>A0ABW5D2W8_9BACT</name>
<feature type="chain" id="PRO_5047305765" evidence="1">
    <location>
        <begin position="23"/>
        <end position="737"/>
    </location>
</feature>